<keyword evidence="8" id="KW-1185">Reference proteome</keyword>
<protein>
    <submittedName>
        <fullName evidence="7">OmpA family protein</fullName>
    </submittedName>
</protein>
<evidence type="ECO:0000256" key="2">
    <source>
        <dbReference type="ARBA" id="ARBA00023136"/>
    </source>
</evidence>
<dbReference type="PANTHER" id="PTHR30329:SF21">
    <property type="entry name" value="LIPOPROTEIN YIAD-RELATED"/>
    <property type="match status" value="1"/>
</dbReference>
<accession>A0ABS0IL27</accession>
<dbReference type="RefSeq" id="WP_196283431.1">
    <property type="nucleotide sequence ID" value="NZ_JADQDQ010000009.1"/>
</dbReference>
<dbReference type="SUPFAM" id="SSF103088">
    <property type="entry name" value="OmpA-like"/>
    <property type="match status" value="1"/>
</dbReference>
<dbReference type="SUPFAM" id="SSF56988">
    <property type="entry name" value="Anthrax protective antigen"/>
    <property type="match status" value="1"/>
</dbReference>
<dbReference type="PROSITE" id="PS51820">
    <property type="entry name" value="PA14"/>
    <property type="match status" value="1"/>
</dbReference>
<dbReference type="InterPro" id="IPR006664">
    <property type="entry name" value="OMP_bac"/>
</dbReference>
<dbReference type="InterPro" id="IPR006665">
    <property type="entry name" value="OmpA-like"/>
</dbReference>
<evidence type="ECO:0000256" key="3">
    <source>
        <dbReference type="ARBA" id="ARBA00023237"/>
    </source>
</evidence>
<dbReference type="InterPro" id="IPR006690">
    <property type="entry name" value="OMPA-like_CS"/>
</dbReference>
<evidence type="ECO:0000313" key="8">
    <source>
        <dbReference type="Proteomes" id="UP000597617"/>
    </source>
</evidence>
<dbReference type="PROSITE" id="PS51123">
    <property type="entry name" value="OMPA_2"/>
    <property type="match status" value="1"/>
</dbReference>
<evidence type="ECO:0000256" key="1">
    <source>
        <dbReference type="ARBA" id="ARBA00004442"/>
    </source>
</evidence>
<gene>
    <name evidence="7" type="ORF">I2I05_16875</name>
</gene>
<proteinExistence type="predicted"/>
<dbReference type="Gene3D" id="3.90.182.10">
    <property type="entry name" value="Toxin - Anthrax Protective Antigen,domain 1"/>
    <property type="match status" value="1"/>
</dbReference>
<dbReference type="Proteomes" id="UP000597617">
    <property type="component" value="Unassembled WGS sequence"/>
</dbReference>
<dbReference type="InterPro" id="IPR037524">
    <property type="entry name" value="PA14/GLEYA"/>
</dbReference>
<evidence type="ECO:0000313" key="7">
    <source>
        <dbReference type="EMBL" id="MBF9239079.1"/>
    </source>
</evidence>
<dbReference type="PRINTS" id="PR01021">
    <property type="entry name" value="OMPADOMAIN"/>
</dbReference>
<evidence type="ECO:0000259" key="5">
    <source>
        <dbReference type="PROSITE" id="PS51123"/>
    </source>
</evidence>
<dbReference type="PANTHER" id="PTHR30329">
    <property type="entry name" value="STATOR ELEMENT OF FLAGELLAR MOTOR COMPLEX"/>
    <property type="match status" value="1"/>
</dbReference>
<dbReference type="EMBL" id="JADQDQ010000009">
    <property type="protein sequence ID" value="MBF9239079.1"/>
    <property type="molecule type" value="Genomic_DNA"/>
</dbReference>
<comment type="subcellular location">
    <subcellularLocation>
        <location evidence="1">Cell outer membrane</location>
    </subcellularLocation>
</comment>
<dbReference type="CDD" id="cd07185">
    <property type="entry name" value="OmpA_C-like"/>
    <property type="match status" value="1"/>
</dbReference>
<dbReference type="InterPro" id="IPR011658">
    <property type="entry name" value="PA14_dom"/>
</dbReference>
<keyword evidence="3" id="KW-0998">Cell outer membrane</keyword>
<evidence type="ECO:0000259" key="6">
    <source>
        <dbReference type="PROSITE" id="PS51820"/>
    </source>
</evidence>
<dbReference type="InterPro" id="IPR036737">
    <property type="entry name" value="OmpA-like_sf"/>
</dbReference>
<dbReference type="PROSITE" id="PS01068">
    <property type="entry name" value="OMPA_1"/>
    <property type="match status" value="1"/>
</dbReference>
<comment type="caution">
    <text evidence="7">The sequence shown here is derived from an EMBL/GenBank/DDBJ whole genome shotgun (WGS) entry which is preliminary data.</text>
</comment>
<feature type="domain" description="OmpA-like" evidence="5">
    <location>
        <begin position="285"/>
        <end position="401"/>
    </location>
</feature>
<dbReference type="Pfam" id="PF00691">
    <property type="entry name" value="OmpA"/>
    <property type="match status" value="1"/>
</dbReference>
<dbReference type="InterPro" id="IPR050330">
    <property type="entry name" value="Bact_OuterMem_StrucFunc"/>
</dbReference>
<dbReference type="PRINTS" id="PR01023">
    <property type="entry name" value="NAFLGMOTY"/>
</dbReference>
<dbReference type="Gene3D" id="3.30.1330.60">
    <property type="entry name" value="OmpA-like domain"/>
    <property type="match status" value="1"/>
</dbReference>
<dbReference type="Pfam" id="PF07691">
    <property type="entry name" value="PA14"/>
    <property type="match status" value="1"/>
</dbReference>
<sequence length="401" mass="43650">MAWVNYWGLRGPLLRGLLLAVLLPVLPARAQTQIVGNGIKGDYYEGTNFEKFVLSRRDPTLAFDWGHRPPALGLPTEYFSVRWTGWLVPPASGKYIFHVSVDDGIRIWVNNRLIMDEWRPQPVSNFTTSLELKGGQPYHLRVEYYQDILDTRAVVTWERPDAPLGPPPASWRNLWGATAETPGPSPIPTRYLFRENPKAVAARTVPPLPPAKEPKAPLGQAKALASAPVQRPQPPTKVVVKPVGRPIAKPVAKATVKPAARPAYAAVRQAPVLAASDSGSTAQLAALSIGETVTLPELYFNQGKAQLLPAARTALDGLAAALRARPALRFEVQGHTDNVGNAELNRQLSQQRAEAVCLYLAAHGVAAGQLQPKGYGGTQPVADNADPAQRPLNRRVVLRRL</sequence>
<feature type="domain" description="PA14" evidence="6">
    <location>
        <begin position="34"/>
        <end position="171"/>
    </location>
</feature>
<reference evidence="7 8" key="1">
    <citation type="submission" date="2020-11" db="EMBL/GenBank/DDBJ databases">
        <authorList>
            <person name="Kim M.K."/>
        </authorList>
    </citation>
    <scope>NUCLEOTIDE SEQUENCE [LARGE SCALE GENOMIC DNA]</scope>
    <source>
        <strain evidence="7 8">BT683</strain>
    </source>
</reference>
<evidence type="ECO:0000256" key="4">
    <source>
        <dbReference type="PROSITE-ProRule" id="PRU00473"/>
    </source>
</evidence>
<keyword evidence="2 4" id="KW-0472">Membrane</keyword>
<organism evidence="7 8">
    <name type="scientific">Hymenobacter jeongseonensis</name>
    <dbReference type="NCBI Taxonomy" id="2791027"/>
    <lineage>
        <taxon>Bacteria</taxon>
        <taxon>Pseudomonadati</taxon>
        <taxon>Bacteroidota</taxon>
        <taxon>Cytophagia</taxon>
        <taxon>Cytophagales</taxon>
        <taxon>Hymenobacteraceae</taxon>
        <taxon>Hymenobacter</taxon>
    </lineage>
</organism>
<dbReference type="SMART" id="SM00758">
    <property type="entry name" value="PA14"/>
    <property type="match status" value="1"/>
</dbReference>
<name>A0ABS0IL27_9BACT</name>